<evidence type="ECO:0000313" key="2">
    <source>
        <dbReference type="EMBL" id="TCS63172.1"/>
    </source>
</evidence>
<proteinExistence type="predicted"/>
<dbReference type="AlphaFoldDB" id="A0A4R3JBS7"/>
<protein>
    <submittedName>
        <fullName evidence="2">Uncharacterized protein</fullName>
    </submittedName>
</protein>
<feature type="region of interest" description="Disordered" evidence="1">
    <location>
        <begin position="117"/>
        <end position="139"/>
    </location>
</feature>
<dbReference type="OrthoDB" id="7854274at2"/>
<sequence length="139" mass="15312">MTKFLLPTTARKAQSSAFVPTEAMNRRLTSAILTVALHADKEARRDDKIQREARAAVAATLDTWIAYMSENDPGRVEDLFFEFACFATATNRKRMLKHSQVPEGVAERTDVQLAQWKADAAAQRSASEASPADENGRGA</sequence>
<reference evidence="2 3" key="1">
    <citation type="submission" date="2019-03" db="EMBL/GenBank/DDBJ databases">
        <title>Genomic Encyclopedia of Type Strains, Phase IV (KMG-IV): sequencing the most valuable type-strain genomes for metagenomic binning, comparative biology and taxonomic classification.</title>
        <authorList>
            <person name="Goeker M."/>
        </authorList>
    </citation>
    <scope>NUCLEOTIDE SEQUENCE [LARGE SCALE GENOMIC DNA]</scope>
    <source>
        <strain evidence="2 3">DSM 104836</strain>
    </source>
</reference>
<dbReference type="RefSeq" id="WP_132244941.1">
    <property type="nucleotide sequence ID" value="NZ_SLZU01000007.1"/>
</dbReference>
<comment type="caution">
    <text evidence="2">The sequence shown here is derived from an EMBL/GenBank/DDBJ whole genome shotgun (WGS) entry which is preliminary data.</text>
</comment>
<keyword evidence="3" id="KW-1185">Reference proteome</keyword>
<evidence type="ECO:0000256" key="1">
    <source>
        <dbReference type="SAM" id="MobiDB-lite"/>
    </source>
</evidence>
<evidence type="ECO:0000313" key="3">
    <source>
        <dbReference type="Proteomes" id="UP000295696"/>
    </source>
</evidence>
<name>A0A4R3JBS7_9RHOB</name>
<feature type="compositionally biased region" description="Low complexity" evidence="1">
    <location>
        <begin position="117"/>
        <end position="132"/>
    </location>
</feature>
<accession>A0A4R3JBS7</accession>
<organism evidence="2 3">
    <name type="scientific">Primorskyibacter sedentarius</name>
    <dbReference type="NCBI Taxonomy" id="745311"/>
    <lineage>
        <taxon>Bacteria</taxon>
        <taxon>Pseudomonadati</taxon>
        <taxon>Pseudomonadota</taxon>
        <taxon>Alphaproteobacteria</taxon>
        <taxon>Rhodobacterales</taxon>
        <taxon>Roseobacteraceae</taxon>
        <taxon>Primorskyibacter</taxon>
    </lineage>
</organism>
<dbReference type="Proteomes" id="UP000295696">
    <property type="component" value="Unassembled WGS sequence"/>
</dbReference>
<gene>
    <name evidence="2" type="ORF">EDD52_1073</name>
</gene>
<dbReference type="EMBL" id="SLZU01000007">
    <property type="protein sequence ID" value="TCS63172.1"/>
    <property type="molecule type" value="Genomic_DNA"/>
</dbReference>